<evidence type="ECO:0000313" key="1">
    <source>
        <dbReference type="EMBL" id="ESZ91381.1"/>
    </source>
</evidence>
<dbReference type="OrthoDB" id="3061143at2759"/>
<comment type="caution">
    <text evidence="1">The sequence shown here is derived from an EMBL/GenBank/DDBJ whole genome shotgun (WGS) entry which is preliminary data.</text>
</comment>
<dbReference type="Proteomes" id="UP000019487">
    <property type="component" value="Unassembled WGS sequence"/>
</dbReference>
<organism evidence="1 2">
    <name type="scientific">Sclerotinia borealis (strain F-4128)</name>
    <dbReference type="NCBI Taxonomy" id="1432307"/>
    <lineage>
        <taxon>Eukaryota</taxon>
        <taxon>Fungi</taxon>
        <taxon>Dikarya</taxon>
        <taxon>Ascomycota</taxon>
        <taxon>Pezizomycotina</taxon>
        <taxon>Leotiomycetes</taxon>
        <taxon>Helotiales</taxon>
        <taxon>Sclerotiniaceae</taxon>
        <taxon>Sclerotinia</taxon>
    </lineage>
</organism>
<gene>
    <name evidence="1" type="ORF">SBOR_8233</name>
</gene>
<accession>W9C6B0</accession>
<reference evidence="1 2" key="1">
    <citation type="journal article" date="2014" name="Genome Announc.">
        <title>Draft genome sequence of Sclerotinia borealis, a psychrophilic plant pathogenic fungus.</title>
        <authorList>
            <person name="Mardanov A.V."/>
            <person name="Beletsky A.V."/>
            <person name="Kadnikov V.V."/>
            <person name="Ignatov A.N."/>
            <person name="Ravin N.V."/>
        </authorList>
    </citation>
    <scope>NUCLEOTIDE SEQUENCE [LARGE SCALE GENOMIC DNA]</scope>
    <source>
        <strain evidence="2">F-4157</strain>
    </source>
</reference>
<dbReference type="HOGENOM" id="CLU_1180810_0_0_1"/>
<sequence length="235" mass="24613">MAASGGLEHQDEDGLCGVGLPPIRNNAYRSPVGRRGIGETISLLFGQKFSPNASAILPRVTPKASSRTPRLPTRQGIVSTLATLHLTDDEYTVTGAKRPRFLRACKGALLAMREGYEASDGFINSAGIADVHYSDVDIGSLELGIGDVGALHIDGHDDPTEYLPVSYPRGGTTPSLPEWRNLQPMLGLGLGSGTDSHRLATAQSGFMIAEPRSSPSAGAFSSAPGGTYGGSDKFC</sequence>
<name>W9C6B0_SCLBF</name>
<evidence type="ECO:0000313" key="2">
    <source>
        <dbReference type="Proteomes" id="UP000019487"/>
    </source>
</evidence>
<protein>
    <submittedName>
        <fullName evidence="1">Uncharacterized protein</fullName>
    </submittedName>
</protein>
<keyword evidence="2" id="KW-1185">Reference proteome</keyword>
<proteinExistence type="predicted"/>
<dbReference type="EMBL" id="AYSA01000508">
    <property type="protein sequence ID" value="ESZ91381.1"/>
    <property type="molecule type" value="Genomic_DNA"/>
</dbReference>
<dbReference type="AlphaFoldDB" id="W9C6B0"/>